<evidence type="ECO:0000256" key="2">
    <source>
        <dbReference type="ARBA" id="ARBA00007663"/>
    </source>
</evidence>
<keyword evidence="5" id="KW-0808">Transferase</keyword>
<proteinExistence type="inferred from homology"/>
<keyword evidence="8" id="KW-0547">Nucleotide-binding</keyword>
<dbReference type="GO" id="GO:0005524">
    <property type="term" value="F:ATP binding"/>
    <property type="evidence" value="ECO:0007669"/>
    <property type="project" value="UniProtKB-KW"/>
</dbReference>
<dbReference type="STRING" id="1798540.A3B74_02060"/>
<gene>
    <name evidence="13" type="ORF">A3B74_02060</name>
</gene>
<dbReference type="GO" id="GO:0000049">
    <property type="term" value="F:tRNA binding"/>
    <property type="evidence" value="ECO:0007669"/>
    <property type="project" value="TreeGrafter"/>
</dbReference>
<dbReference type="PANTHER" id="PTHR17490:SF16">
    <property type="entry name" value="THREONYLCARBAMOYL-AMP SYNTHASE"/>
    <property type="match status" value="1"/>
</dbReference>
<evidence type="ECO:0000256" key="3">
    <source>
        <dbReference type="ARBA" id="ARBA00012584"/>
    </source>
</evidence>
<evidence type="ECO:0000256" key="7">
    <source>
        <dbReference type="ARBA" id="ARBA00022695"/>
    </source>
</evidence>
<comment type="catalytic activity">
    <reaction evidence="11">
        <text>L-threonine + hydrogencarbonate + ATP = L-threonylcarbamoyladenylate + diphosphate + H2O</text>
        <dbReference type="Rhea" id="RHEA:36407"/>
        <dbReference type="ChEBI" id="CHEBI:15377"/>
        <dbReference type="ChEBI" id="CHEBI:17544"/>
        <dbReference type="ChEBI" id="CHEBI:30616"/>
        <dbReference type="ChEBI" id="CHEBI:33019"/>
        <dbReference type="ChEBI" id="CHEBI:57926"/>
        <dbReference type="ChEBI" id="CHEBI:73682"/>
        <dbReference type="EC" id="2.7.7.87"/>
    </reaction>
</comment>
<keyword evidence="6" id="KW-0819">tRNA processing</keyword>
<comment type="subcellular location">
    <subcellularLocation>
        <location evidence="1">Cytoplasm</location>
    </subcellularLocation>
</comment>
<comment type="similarity">
    <text evidence="2">Belongs to the SUA5 family.</text>
</comment>
<dbReference type="GO" id="GO:0006450">
    <property type="term" value="P:regulation of translational fidelity"/>
    <property type="evidence" value="ECO:0007669"/>
    <property type="project" value="TreeGrafter"/>
</dbReference>
<evidence type="ECO:0000259" key="12">
    <source>
        <dbReference type="PROSITE" id="PS51163"/>
    </source>
</evidence>
<evidence type="ECO:0000256" key="5">
    <source>
        <dbReference type="ARBA" id="ARBA00022679"/>
    </source>
</evidence>
<dbReference type="InterPro" id="IPR050156">
    <property type="entry name" value="TC-AMP_synthase_SUA5"/>
</dbReference>
<evidence type="ECO:0000313" key="13">
    <source>
        <dbReference type="EMBL" id="OGY78459.1"/>
    </source>
</evidence>
<dbReference type="EMBL" id="MHKB01000015">
    <property type="protein sequence ID" value="OGY78459.1"/>
    <property type="molecule type" value="Genomic_DNA"/>
</dbReference>
<keyword evidence="7" id="KW-0548">Nucleotidyltransferase</keyword>
<dbReference type="AlphaFoldDB" id="A0A1G2API6"/>
<sequence length="202" mass="22222">MKILTVTLSKIANKALTEAVSILQKGGVVIYPTETAYALGADATNIRAIEKIKKIKTRPRGKPLALIVANFAMAKKYGFFDARARSFAKKFWPGPVTLIVKRTSALPKEVAGIYIGMRMSELAWAQKLTKHLGKPIISTSANRSGASTLYSARRARKEFQVAPMQPDLMLDAGTLPKRKPSAIVHLGFKNIRILRKGTIKVF</sequence>
<organism evidence="13 14">
    <name type="scientific">Candidatus Kerfeldbacteria bacterium RIFCSPHIGHO2_02_FULL_42_14</name>
    <dbReference type="NCBI Taxonomy" id="1798540"/>
    <lineage>
        <taxon>Bacteria</taxon>
        <taxon>Candidatus Kerfeldiibacteriota</taxon>
    </lineage>
</organism>
<dbReference type="Pfam" id="PF01300">
    <property type="entry name" value="Sua5_yciO_yrdC"/>
    <property type="match status" value="1"/>
</dbReference>
<keyword evidence="4" id="KW-0963">Cytoplasm</keyword>
<dbReference type="GO" id="GO:0003725">
    <property type="term" value="F:double-stranded RNA binding"/>
    <property type="evidence" value="ECO:0007669"/>
    <property type="project" value="InterPro"/>
</dbReference>
<dbReference type="InterPro" id="IPR017945">
    <property type="entry name" value="DHBP_synth_RibB-like_a/b_dom"/>
</dbReference>
<evidence type="ECO:0000256" key="4">
    <source>
        <dbReference type="ARBA" id="ARBA00022490"/>
    </source>
</evidence>
<keyword evidence="9" id="KW-0067">ATP-binding</keyword>
<evidence type="ECO:0000256" key="1">
    <source>
        <dbReference type="ARBA" id="ARBA00004496"/>
    </source>
</evidence>
<evidence type="ECO:0000256" key="9">
    <source>
        <dbReference type="ARBA" id="ARBA00022840"/>
    </source>
</evidence>
<reference evidence="13 14" key="1">
    <citation type="journal article" date="2016" name="Nat. Commun.">
        <title>Thousands of microbial genomes shed light on interconnected biogeochemical processes in an aquifer system.</title>
        <authorList>
            <person name="Anantharaman K."/>
            <person name="Brown C.T."/>
            <person name="Hug L.A."/>
            <person name="Sharon I."/>
            <person name="Castelle C.J."/>
            <person name="Probst A.J."/>
            <person name="Thomas B.C."/>
            <person name="Singh A."/>
            <person name="Wilkins M.J."/>
            <person name="Karaoz U."/>
            <person name="Brodie E.L."/>
            <person name="Williams K.H."/>
            <person name="Hubbard S.S."/>
            <person name="Banfield J.F."/>
        </authorList>
    </citation>
    <scope>NUCLEOTIDE SEQUENCE [LARGE SCALE GENOMIC DNA]</scope>
</reference>
<accession>A0A1G2API6</accession>
<evidence type="ECO:0000313" key="14">
    <source>
        <dbReference type="Proteomes" id="UP000177165"/>
    </source>
</evidence>
<dbReference type="GO" id="GO:0008033">
    <property type="term" value="P:tRNA processing"/>
    <property type="evidence" value="ECO:0007669"/>
    <property type="project" value="UniProtKB-KW"/>
</dbReference>
<name>A0A1G2API6_9BACT</name>
<dbReference type="InterPro" id="IPR006070">
    <property type="entry name" value="Sua5-like_dom"/>
</dbReference>
<dbReference type="EC" id="2.7.7.87" evidence="3"/>
<evidence type="ECO:0000256" key="8">
    <source>
        <dbReference type="ARBA" id="ARBA00022741"/>
    </source>
</evidence>
<comment type="caution">
    <text evidence="13">The sequence shown here is derived from an EMBL/GenBank/DDBJ whole genome shotgun (WGS) entry which is preliminary data.</text>
</comment>
<dbReference type="GO" id="GO:0061710">
    <property type="term" value="F:L-threonylcarbamoyladenylate synthase"/>
    <property type="evidence" value="ECO:0007669"/>
    <property type="project" value="UniProtKB-EC"/>
</dbReference>
<evidence type="ECO:0000256" key="6">
    <source>
        <dbReference type="ARBA" id="ARBA00022694"/>
    </source>
</evidence>
<dbReference type="NCBIfam" id="TIGR00057">
    <property type="entry name" value="L-threonylcarbamoyladenylate synthase"/>
    <property type="match status" value="1"/>
</dbReference>
<dbReference type="PROSITE" id="PS51163">
    <property type="entry name" value="YRDC"/>
    <property type="match status" value="1"/>
</dbReference>
<dbReference type="GO" id="GO:0005737">
    <property type="term" value="C:cytoplasm"/>
    <property type="evidence" value="ECO:0007669"/>
    <property type="project" value="UniProtKB-SubCell"/>
</dbReference>
<dbReference type="Gene3D" id="3.90.870.10">
    <property type="entry name" value="DHBP synthase"/>
    <property type="match status" value="1"/>
</dbReference>
<feature type="domain" description="YrdC-like" evidence="12">
    <location>
        <begin position="13"/>
        <end position="199"/>
    </location>
</feature>
<dbReference type="SUPFAM" id="SSF55821">
    <property type="entry name" value="YrdC/RibB"/>
    <property type="match status" value="1"/>
</dbReference>
<dbReference type="PANTHER" id="PTHR17490">
    <property type="entry name" value="SUA5"/>
    <property type="match status" value="1"/>
</dbReference>
<evidence type="ECO:0000256" key="11">
    <source>
        <dbReference type="ARBA" id="ARBA00048366"/>
    </source>
</evidence>
<dbReference type="Proteomes" id="UP000177165">
    <property type="component" value="Unassembled WGS sequence"/>
</dbReference>
<evidence type="ECO:0000256" key="10">
    <source>
        <dbReference type="ARBA" id="ARBA00029774"/>
    </source>
</evidence>
<protein>
    <recommendedName>
        <fullName evidence="10">L-threonylcarbamoyladenylate synthase</fullName>
        <ecNumber evidence="3">2.7.7.87</ecNumber>
    </recommendedName>
    <alternativeName>
        <fullName evidence="10">L-threonylcarbamoyladenylate synthase</fullName>
    </alternativeName>
</protein>